<name>A0A0C9ZWK8_9AGAM</name>
<dbReference type="EMBL" id="KN835245">
    <property type="protein sequence ID" value="KIK42195.1"/>
    <property type="molecule type" value="Genomic_DNA"/>
</dbReference>
<reference evidence="1 2" key="1">
    <citation type="submission" date="2014-04" db="EMBL/GenBank/DDBJ databases">
        <authorList>
            <consortium name="DOE Joint Genome Institute"/>
            <person name="Kuo A."/>
            <person name="Ruytinx J."/>
            <person name="Rineau F."/>
            <person name="Colpaert J."/>
            <person name="Kohler A."/>
            <person name="Nagy L.G."/>
            <person name="Floudas D."/>
            <person name="Copeland A."/>
            <person name="Barry K.W."/>
            <person name="Cichocki N."/>
            <person name="Veneault-Fourrey C."/>
            <person name="LaButti K."/>
            <person name="Lindquist E.A."/>
            <person name="Lipzen A."/>
            <person name="Lundell T."/>
            <person name="Morin E."/>
            <person name="Murat C."/>
            <person name="Sun H."/>
            <person name="Tunlid A."/>
            <person name="Henrissat B."/>
            <person name="Grigoriev I.V."/>
            <person name="Hibbett D.S."/>
            <person name="Martin F."/>
            <person name="Nordberg H.P."/>
            <person name="Cantor M.N."/>
            <person name="Hua S.X."/>
        </authorList>
    </citation>
    <scope>NUCLEOTIDE SEQUENCE [LARGE SCALE GENOMIC DNA]</scope>
    <source>
        <strain evidence="1 2">UH-Slu-Lm8-n1</strain>
    </source>
</reference>
<gene>
    <name evidence="1" type="ORF">CY34DRAFT_805173</name>
</gene>
<dbReference type="Proteomes" id="UP000054485">
    <property type="component" value="Unassembled WGS sequence"/>
</dbReference>
<dbReference type="AlphaFoldDB" id="A0A0C9ZWK8"/>
<keyword evidence="2" id="KW-1185">Reference proteome</keyword>
<evidence type="ECO:0000313" key="1">
    <source>
        <dbReference type="EMBL" id="KIK42195.1"/>
    </source>
</evidence>
<proteinExistence type="predicted"/>
<reference evidence="2" key="2">
    <citation type="submission" date="2015-01" db="EMBL/GenBank/DDBJ databases">
        <title>Evolutionary Origins and Diversification of the Mycorrhizal Mutualists.</title>
        <authorList>
            <consortium name="DOE Joint Genome Institute"/>
            <consortium name="Mycorrhizal Genomics Consortium"/>
            <person name="Kohler A."/>
            <person name="Kuo A."/>
            <person name="Nagy L.G."/>
            <person name="Floudas D."/>
            <person name="Copeland A."/>
            <person name="Barry K.W."/>
            <person name="Cichocki N."/>
            <person name="Veneault-Fourrey C."/>
            <person name="LaButti K."/>
            <person name="Lindquist E.A."/>
            <person name="Lipzen A."/>
            <person name="Lundell T."/>
            <person name="Morin E."/>
            <person name="Murat C."/>
            <person name="Riley R."/>
            <person name="Ohm R."/>
            <person name="Sun H."/>
            <person name="Tunlid A."/>
            <person name="Henrissat B."/>
            <person name="Grigoriev I.V."/>
            <person name="Hibbett D.S."/>
            <person name="Martin F."/>
        </authorList>
    </citation>
    <scope>NUCLEOTIDE SEQUENCE [LARGE SCALE GENOMIC DNA]</scope>
    <source>
        <strain evidence="2">UH-Slu-Lm8-n1</strain>
    </source>
</reference>
<organism evidence="1 2">
    <name type="scientific">Suillus luteus UH-Slu-Lm8-n1</name>
    <dbReference type="NCBI Taxonomy" id="930992"/>
    <lineage>
        <taxon>Eukaryota</taxon>
        <taxon>Fungi</taxon>
        <taxon>Dikarya</taxon>
        <taxon>Basidiomycota</taxon>
        <taxon>Agaricomycotina</taxon>
        <taxon>Agaricomycetes</taxon>
        <taxon>Agaricomycetidae</taxon>
        <taxon>Boletales</taxon>
        <taxon>Suillineae</taxon>
        <taxon>Suillaceae</taxon>
        <taxon>Suillus</taxon>
    </lineage>
</organism>
<evidence type="ECO:0000313" key="2">
    <source>
        <dbReference type="Proteomes" id="UP000054485"/>
    </source>
</evidence>
<dbReference type="HOGENOM" id="CLU_2086360_0_0_1"/>
<accession>A0A0C9ZWK8</accession>
<dbReference type="InParanoid" id="A0A0C9ZWK8"/>
<protein>
    <submittedName>
        <fullName evidence="1">Uncharacterized protein</fullName>
    </submittedName>
</protein>
<sequence length="117" mass="13511">MEERSPLNGCRIQMISSPRMLHETLKRVAAHKTSTISLYTSLATAKNHHDHHVKSPCFFSSCDHMHADLRREAGDLSPEDKRASLHARHRPVVRPSKLKLKLQVRSYYCQLRIRIGM</sequence>